<feature type="transmembrane region" description="Helical" evidence="9">
    <location>
        <begin position="44"/>
        <end position="61"/>
    </location>
</feature>
<dbReference type="GO" id="GO:0005886">
    <property type="term" value="C:plasma membrane"/>
    <property type="evidence" value="ECO:0007669"/>
    <property type="project" value="TreeGrafter"/>
</dbReference>
<dbReference type="GO" id="GO:0046513">
    <property type="term" value="P:ceramide biosynthetic process"/>
    <property type="evidence" value="ECO:0007669"/>
    <property type="project" value="TreeGrafter"/>
</dbReference>
<keyword evidence="6 9" id="KW-1133">Transmembrane helix</keyword>
<dbReference type="STRING" id="1965070.A0A3S3NSX2"/>
<evidence type="ECO:0000256" key="1">
    <source>
        <dbReference type="ARBA" id="ARBA00004141"/>
    </source>
</evidence>
<dbReference type="InterPro" id="IPR045221">
    <property type="entry name" value="Sphingomyelin_synth-like"/>
</dbReference>
<organism evidence="11 12">
    <name type="scientific">Dinothrombium tinctorium</name>
    <dbReference type="NCBI Taxonomy" id="1965070"/>
    <lineage>
        <taxon>Eukaryota</taxon>
        <taxon>Metazoa</taxon>
        <taxon>Ecdysozoa</taxon>
        <taxon>Arthropoda</taxon>
        <taxon>Chelicerata</taxon>
        <taxon>Arachnida</taxon>
        <taxon>Acari</taxon>
        <taxon>Acariformes</taxon>
        <taxon>Trombidiformes</taxon>
        <taxon>Prostigmata</taxon>
        <taxon>Anystina</taxon>
        <taxon>Parasitengona</taxon>
        <taxon>Trombidioidea</taxon>
        <taxon>Trombidiidae</taxon>
        <taxon>Dinothrombium</taxon>
    </lineage>
</organism>
<dbReference type="AlphaFoldDB" id="A0A3S3NSX2"/>
<sequence length="151" mass="18351">YLILREYWLPSRCRTLFWKLVNFLLLFASVSAIIAIIISRGHYLIDILLAYYVTTRVFWIYHTLAYNHQLMFPSPTNYMSRVWWFILFQYFECAPHERKRTCESQARPLCNCDTPISVIPRSFEWPLPWPRCLRRRTLLPYQQRLLPETQA</sequence>
<dbReference type="Proteomes" id="UP000285301">
    <property type="component" value="Unassembled WGS sequence"/>
</dbReference>
<accession>A0A3S3NSX2</accession>
<evidence type="ECO:0000256" key="6">
    <source>
        <dbReference type="ARBA" id="ARBA00022989"/>
    </source>
</evidence>
<evidence type="ECO:0000256" key="9">
    <source>
        <dbReference type="SAM" id="Phobius"/>
    </source>
</evidence>
<keyword evidence="12" id="KW-1185">Reference proteome</keyword>
<reference evidence="11 12" key="1">
    <citation type="journal article" date="2018" name="Gigascience">
        <title>Genomes of trombidid mites reveal novel predicted allergens and laterally-transferred genes associated with secondary metabolism.</title>
        <authorList>
            <person name="Dong X."/>
            <person name="Chaisiri K."/>
            <person name="Xia D."/>
            <person name="Armstrong S.D."/>
            <person name="Fang Y."/>
            <person name="Donnelly M.J."/>
            <person name="Kadowaki T."/>
            <person name="McGarry J.W."/>
            <person name="Darby A.C."/>
            <person name="Makepeace B.L."/>
        </authorList>
    </citation>
    <scope>NUCLEOTIDE SEQUENCE [LARGE SCALE GENOMIC DNA]</scope>
    <source>
        <strain evidence="11">UoL-WK</strain>
    </source>
</reference>
<keyword evidence="3" id="KW-0808">Transferase</keyword>
<dbReference type="GO" id="GO:0006686">
    <property type="term" value="P:sphingomyelin biosynthetic process"/>
    <property type="evidence" value="ECO:0007669"/>
    <property type="project" value="TreeGrafter"/>
</dbReference>
<dbReference type="GO" id="GO:0033188">
    <property type="term" value="F:sphingomyelin synthase activity"/>
    <property type="evidence" value="ECO:0007669"/>
    <property type="project" value="TreeGrafter"/>
</dbReference>
<dbReference type="PANTHER" id="PTHR21290">
    <property type="entry name" value="SPHINGOMYELIN SYNTHETASE"/>
    <property type="match status" value="1"/>
</dbReference>
<feature type="transmembrane region" description="Helical" evidence="9">
    <location>
        <begin position="20"/>
        <end position="38"/>
    </location>
</feature>
<protein>
    <submittedName>
        <fullName evidence="11">Spingomyelin synthetase-like protein</fullName>
    </submittedName>
</protein>
<proteinExistence type="inferred from homology"/>
<keyword evidence="8 9" id="KW-0472">Membrane</keyword>
<keyword evidence="5" id="KW-0746">Sphingolipid metabolism</keyword>
<dbReference type="InterPro" id="IPR025749">
    <property type="entry name" value="Sphingomyelin_synth-like_dom"/>
</dbReference>
<dbReference type="EMBL" id="NCKU01002916">
    <property type="protein sequence ID" value="RWS08552.1"/>
    <property type="molecule type" value="Genomic_DNA"/>
</dbReference>
<feature type="non-terminal residue" evidence="11">
    <location>
        <position position="151"/>
    </location>
</feature>
<evidence type="ECO:0000313" key="11">
    <source>
        <dbReference type="EMBL" id="RWS08552.1"/>
    </source>
</evidence>
<evidence type="ECO:0000256" key="7">
    <source>
        <dbReference type="ARBA" id="ARBA00023098"/>
    </source>
</evidence>
<dbReference type="OrthoDB" id="422827at2759"/>
<comment type="subcellular location">
    <subcellularLocation>
        <location evidence="1">Membrane</location>
        <topology evidence="1">Multi-pass membrane protein</topology>
    </subcellularLocation>
</comment>
<evidence type="ECO:0000256" key="3">
    <source>
        <dbReference type="ARBA" id="ARBA00022679"/>
    </source>
</evidence>
<dbReference type="PANTHER" id="PTHR21290:SF27">
    <property type="entry name" value="PHOSPHATIDYLCHOLINE:CERAMIDE CHOLINEPHOSPHOTRANSFERASE 1"/>
    <property type="match status" value="1"/>
</dbReference>
<gene>
    <name evidence="11" type="ORF">B4U79_03837</name>
</gene>
<keyword evidence="7" id="KW-0443">Lipid metabolism</keyword>
<comment type="similarity">
    <text evidence="2">Belongs to the sphingomyelin synthase family.</text>
</comment>
<evidence type="ECO:0000256" key="2">
    <source>
        <dbReference type="ARBA" id="ARBA00005441"/>
    </source>
</evidence>
<keyword evidence="4 9" id="KW-0812">Transmembrane</keyword>
<feature type="non-terminal residue" evidence="11">
    <location>
        <position position="1"/>
    </location>
</feature>
<evidence type="ECO:0000256" key="4">
    <source>
        <dbReference type="ARBA" id="ARBA00022692"/>
    </source>
</evidence>
<name>A0A3S3NSX2_9ACAR</name>
<dbReference type="GO" id="GO:0047493">
    <property type="term" value="F:ceramide cholinephosphotransferase activity"/>
    <property type="evidence" value="ECO:0007669"/>
    <property type="project" value="TreeGrafter"/>
</dbReference>
<dbReference type="GO" id="GO:0000139">
    <property type="term" value="C:Golgi membrane"/>
    <property type="evidence" value="ECO:0007669"/>
    <property type="project" value="TreeGrafter"/>
</dbReference>
<dbReference type="Pfam" id="PF14360">
    <property type="entry name" value="PAP2_C"/>
    <property type="match status" value="1"/>
</dbReference>
<dbReference type="GO" id="GO:0005789">
    <property type="term" value="C:endoplasmic reticulum membrane"/>
    <property type="evidence" value="ECO:0007669"/>
    <property type="project" value="TreeGrafter"/>
</dbReference>
<feature type="domain" description="Sphingomyelin synthase-like" evidence="10">
    <location>
        <begin position="18"/>
        <end position="63"/>
    </location>
</feature>
<evidence type="ECO:0000256" key="8">
    <source>
        <dbReference type="ARBA" id="ARBA00023136"/>
    </source>
</evidence>
<evidence type="ECO:0000259" key="10">
    <source>
        <dbReference type="Pfam" id="PF14360"/>
    </source>
</evidence>
<comment type="caution">
    <text evidence="11">The sequence shown here is derived from an EMBL/GenBank/DDBJ whole genome shotgun (WGS) entry which is preliminary data.</text>
</comment>
<evidence type="ECO:0000256" key="5">
    <source>
        <dbReference type="ARBA" id="ARBA00022919"/>
    </source>
</evidence>
<evidence type="ECO:0000313" key="12">
    <source>
        <dbReference type="Proteomes" id="UP000285301"/>
    </source>
</evidence>